<dbReference type="AlphaFoldDB" id="Q8UGS7"/>
<feature type="region of interest" description="Disordered" evidence="1">
    <location>
        <begin position="1"/>
        <end position="20"/>
    </location>
</feature>
<gene>
    <name evidence="2" type="ordered locus">Atu0958</name>
</gene>
<protein>
    <submittedName>
        <fullName evidence="2">Uncharacterized protein</fullName>
    </submittedName>
</protein>
<proteinExistence type="predicted"/>
<dbReference type="Proteomes" id="UP000000813">
    <property type="component" value="Chromosome circular"/>
</dbReference>
<dbReference type="EnsemblBacteria" id="AAL41972">
    <property type="protein sequence ID" value="AAL41972"/>
    <property type="gene ID" value="Atu0958"/>
</dbReference>
<organism evidence="2 3">
    <name type="scientific">Agrobacterium fabrum (strain C58 / ATCC 33970)</name>
    <name type="common">Agrobacterium tumefaciens (strain C58)</name>
    <dbReference type="NCBI Taxonomy" id="176299"/>
    <lineage>
        <taxon>Bacteria</taxon>
        <taxon>Pseudomonadati</taxon>
        <taxon>Pseudomonadota</taxon>
        <taxon>Alphaproteobacteria</taxon>
        <taxon>Hyphomicrobiales</taxon>
        <taxon>Rhizobiaceae</taxon>
        <taxon>Rhizobium/Agrobacterium group</taxon>
        <taxon>Agrobacterium</taxon>
        <taxon>Agrobacterium tumefaciens complex</taxon>
    </lineage>
</organism>
<keyword evidence="3" id="KW-1185">Reference proteome</keyword>
<dbReference type="PIR" id="AF2694">
    <property type="entry name" value="AF2694"/>
</dbReference>
<evidence type="ECO:0000313" key="3">
    <source>
        <dbReference type="Proteomes" id="UP000000813"/>
    </source>
</evidence>
<reference evidence="2 3" key="2">
    <citation type="journal article" date="2001" name="Science">
        <title>Genome sequence of the plant pathogen and biotechnology agent Agrobacterium tumefaciens C58.</title>
        <authorList>
            <person name="Goodner B."/>
            <person name="Hinkle G."/>
            <person name="Gattung S."/>
            <person name="Miller N."/>
            <person name="Blanchard M."/>
            <person name="Qurollo B."/>
            <person name="Goldman B.S."/>
            <person name="Cao Y."/>
            <person name="Askenazi M."/>
            <person name="Halling C."/>
            <person name="Mullin L."/>
            <person name="Houmiel K."/>
            <person name="Gordon J."/>
            <person name="Vaudin M."/>
            <person name="Iartchouk O."/>
            <person name="Epp A."/>
            <person name="Liu F."/>
            <person name="Wollam C."/>
            <person name="Allinger M."/>
            <person name="Doughty D."/>
            <person name="Scott C."/>
            <person name="Lappas C."/>
            <person name="Markelz B."/>
            <person name="Flanagan C."/>
            <person name="Crowell C."/>
            <person name="Gurson J."/>
            <person name="Lomo C."/>
            <person name="Sear C."/>
            <person name="Strub G."/>
            <person name="Cielo C."/>
            <person name="Slater S."/>
        </authorList>
    </citation>
    <scope>NUCLEOTIDE SEQUENCE [LARGE SCALE GENOMIC DNA]</scope>
    <source>
        <strain evidence="3">C58 / ATCC 33970</strain>
    </source>
</reference>
<dbReference type="BioCyc" id="AGRO:ATU0958-MONOMER"/>
<dbReference type="EMBL" id="AE007869">
    <property type="protein sequence ID" value="AAL41972.1"/>
    <property type="molecule type" value="Genomic_DNA"/>
</dbReference>
<dbReference type="KEGG" id="atu:Atu0958"/>
<evidence type="ECO:0000256" key="1">
    <source>
        <dbReference type="SAM" id="MobiDB-lite"/>
    </source>
</evidence>
<name>Q8UGS7_AGRFC</name>
<accession>Q8UGS7</accession>
<sequence length="284" mass="31030">MGGLGNRFDGGPKRPQDGPAFRCAALPVRYVGAQFQLQPRRQLAGIEKNEVHGSKPQTAEGRHQPLITGGNRRRLVFRRDRAAKSEHLRHMHQHGAFQRAGHIRAGLAVTGDEIDLDAVHRPAGARRIAQPQPRRARQAVEQSVSAGDICRAALTVKNQNRFDGLHRSLANQNHAGLRPPVEIKPPGLADEAKAGHPLQMFTGGAKQCGQKRVLLAAVETQMRLDLGKRQRLRLRRMNEGIGHGVSGRKMVEWGASGCRLFLLPGRGEEKGSTAAINSPRISPA</sequence>
<evidence type="ECO:0000313" key="2">
    <source>
        <dbReference type="EMBL" id="AAL41972.1"/>
    </source>
</evidence>
<dbReference type="HOGENOM" id="CLU_978741_0_0_5"/>
<reference evidence="2 3" key="1">
    <citation type="journal article" date="2001" name="Science">
        <title>The genome of the natural genetic engineer Agrobacterium tumefaciens C58.</title>
        <authorList>
            <person name="Wood D.W."/>
            <person name="Setubal J.C."/>
            <person name="Kaul R."/>
            <person name="Monks D.E."/>
            <person name="Kitajima J.P."/>
            <person name="Okura V.K."/>
            <person name="Zhou Y."/>
            <person name="Chen L."/>
            <person name="Wood G.E."/>
            <person name="Almeida N.F.Jr."/>
            <person name="Woo L."/>
            <person name="Chen Y."/>
            <person name="Paulsen I.T."/>
            <person name="Eisen J.A."/>
            <person name="Karp P.D."/>
            <person name="Bovee D.Sr."/>
            <person name="Chapman P."/>
            <person name="Clendenning J."/>
            <person name="Deatherage G."/>
            <person name="Gillet W."/>
            <person name="Grant C."/>
            <person name="Kutyavin T."/>
            <person name="Levy R."/>
            <person name="Li M.J."/>
            <person name="McClelland E."/>
            <person name="Palmieri A."/>
            <person name="Raymond C."/>
            <person name="Rouse G."/>
            <person name="Saenphimmachak C."/>
            <person name="Wu Z."/>
            <person name="Romero P."/>
            <person name="Gordon D."/>
            <person name="Zhang S."/>
            <person name="Yoo H."/>
            <person name="Tao Y."/>
            <person name="Biddle P."/>
            <person name="Jung M."/>
            <person name="Krespan W."/>
            <person name="Perry M."/>
            <person name="Gordon-Kamm B."/>
            <person name="Liao L."/>
            <person name="Kim S."/>
            <person name="Hendrick C."/>
            <person name="Zhao Z.Y."/>
            <person name="Dolan M."/>
            <person name="Chumley F."/>
            <person name="Tingey S.V."/>
            <person name="Tomb J.F."/>
            <person name="Gordon M.P."/>
            <person name="Olson M.V."/>
            <person name="Nester E.W."/>
        </authorList>
    </citation>
    <scope>NUCLEOTIDE SEQUENCE [LARGE SCALE GENOMIC DNA]</scope>
    <source>
        <strain evidence="3">C58 / ATCC 33970</strain>
    </source>
</reference>